<dbReference type="EMBL" id="JACEIK010000599">
    <property type="protein sequence ID" value="MCD7459643.1"/>
    <property type="molecule type" value="Genomic_DNA"/>
</dbReference>
<dbReference type="Pfam" id="PF06974">
    <property type="entry name" value="WS_DGAT_C"/>
    <property type="match status" value="1"/>
</dbReference>
<evidence type="ECO:0000259" key="1">
    <source>
        <dbReference type="Pfam" id="PF06974"/>
    </source>
</evidence>
<dbReference type="Proteomes" id="UP000823775">
    <property type="component" value="Unassembled WGS sequence"/>
</dbReference>
<evidence type="ECO:0000313" key="3">
    <source>
        <dbReference type="Proteomes" id="UP000823775"/>
    </source>
</evidence>
<dbReference type="PANTHER" id="PTHR31650">
    <property type="entry name" value="O-ACYLTRANSFERASE (WSD1-LIKE) FAMILY PROTEIN"/>
    <property type="match status" value="1"/>
</dbReference>
<dbReference type="PANTHER" id="PTHR31650:SF28">
    <property type="entry name" value="O-ACYLTRANSFERASE WSD1-LIKE ISOFORM X1"/>
    <property type="match status" value="1"/>
</dbReference>
<keyword evidence="3" id="KW-1185">Reference proteome</keyword>
<organism evidence="2 3">
    <name type="scientific">Datura stramonium</name>
    <name type="common">Jimsonweed</name>
    <name type="synonym">Common thornapple</name>
    <dbReference type="NCBI Taxonomy" id="4076"/>
    <lineage>
        <taxon>Eukaryota</taxon>
        <taxon>Viridiplantae</taxon>
        <taxon>Streptophyta</taxon>
        <taxon>Embryophyta</taxon>
        <taxon>Tracheophyta</taxon>
        <taxon>Spermatophyta</taxon>
        <taxon>Magnoliopsida</taxon>
        <taxon>eudicotyledons</taxon>
        <taxon>Gunneridae</taxon>
        <taxon>Pentapetalae</taxon>
        <taxon>asterids</taxon>
        <taxon>lamiids</taxon>
        <taxon>Solanales</taxon>
        <taxon>Solanaceae</taxon>
        <taxon>Solanoideae</taxon>
        <taxon>Datureae</taxon>
        <taxon>Datura</taxon>
    </lineage>
</organism>
<dbReference type="InterPro" id="IPR009721">
    <property type="entry name" value="O-acyltransferase_WSD1_C"/>
</dbReference>
<reference evidence="2 3" key="1">
    <citation type="journal article" date="2021" name="BMC Genomics">
        <title>Datura genome reveals duplications of psychoactive alkaloid biosynthetic genes and high mutation rate following tissue culture.</title>
        <authorList>
            <person name="Rajewski A."/>
            <person name="Carter-House D."/>
            <person name="Stajich J."/>
            <person name="Litt A."/>
        </authorList>
    </citation>
    <scope>NUCLEOTIDE SEQUENCE [LARGE SCALE GENOMIC DNA]</scope>
    <source>
        <strain evidence="2">AR-01</strain>
    </source>
</reference>
<accession>A0ABS8SLF5</accession>
<feature type="domain" description="O-acyltransferase WSD1 C-terminal" evidence="1">
    <location>
        <begin position="33"/>
        <end position="175"/>
    </location>
</feature>
<proteinExistence type="predicted"/>
<comment type="caution">
    <text evidence="2">The sequence shown here is derived from an EMBL/GenBank/DDBJ whole genome shotgun (WGS) entry which is preliminary data.</text>
</comment>
<gene>
    <name evidence="2" type="ORF">HAX54_041488</name>
</gene>
<name>A0ABS8SLF5_DATST</name>
<dbReference type="InterPro" id="IPR045034">
    <property type="entry name" value="O-acyltransferase_WSD1-like"/>
</dbReference>
<protein>
    <recommendedName>
        <fullName evidence="1">O-acyltransferase WSD1 C-terminal domain-containing protein</fullName>
    </recommendedName>
</protein>
<sequence length="188" mass="20846">MRCRAPVTVSLRPALGVQVEDEMIEKNAGVKQGNRFGFVIIPLTMDQLESPIDYVRKSKASMDRLKHSLESRCTFYMLQLILNFFGSRVATTLSKRVLSQTTLIFSNVVGQHEEVSLAGHPLAFLAPTCYGQPTGLMVHACSYAKKLTFTIAVDEGVVPDPNQLGDDFVDSFMLINEAALSKFRTKVD</sequence>
<evidence type="ECO:0000313" key="2">
    <source>
        <dbReference type="EMBL" id="MCD7459643.1"/>
    </source>
</evidence>